<protein>
    <recommendedName>
        <fullName evidence="3">XRE family transcriptional regulator</fullName>
    </recommendedName>
</protein>
<sequence>MILANADECKKSIRKLGFNFKEFSEEAGIEYPYLIKALNGDFVPPTVRSAFDKFKIPYKAKPHNKRNAA</sequence>
<dbReference type="AlphaFoldDB" id="A0A7I0HSL2"/>
<dbReference type="Proteomes" id="UP000297641">
    <property type="component" value="Unassembled WGS sequence"/>
</dbReference>
<comment type="caution">
    <text evidence="1">The sequence shown here is derived from an EMBL/GenBank/DDBJ whole genome shotgun (WGS) entry which is preliminary data.</text>
</comment>
<evidence type="ECO:0000313" key="2">
    <source>
        <dbReference type="Proteomes" id="UP000297641"/>
    </source>
</evidence>
<dbReference type="RefSeq" id="WP_135770815.1">
    <property type="nucleotide sequence ID" value="NZ_RQFT01000008.1"/>
</dbReference>
<evidence type="ECO:0000313" key="1">
    <source>
        <dbReference type="EMBL" id="TGL06475.1"/>
    </source>
</evidence>
<proteinExistence type="predicted"/>
<accession>A0A7I0HSL2</accession>
<evidence type="ECO:0008006" key="3">
    <source>
        <dbReference type="Google" id="ProtNLM"/>
    </source>
</evidence>
<organism evidence="1 2">
    <name type="scientific">Leptospira bouyouniensis</name>
    <dbReference type="NCBI Taxonomy" id="2484911"/>
    <lineage>
        <taxon>Bacteria</taxon>
        <taxon>Pseudomonadati</taxon>
        <taxon>Spirochaetota</taxon>
        <taxon>Spirochaetia</taxon>
        <taxon>Leptospirales</taxon>
        <taxon>Leptospiraceae</taxon>
        <taxon>Leptospira</taxon>
    </lineage>
</organism>
<reference evidence="1 2" key="1">
    <citation type="journal article" date="2019" name="PLoS Negl. Trop. Dis.">
        <title>Revisiting the worldwide diversity of Leptospira species in the environment.</title>
        <authorList>
            <person name="Vincent A.T."/>
            <person name="Schiettekatte O."/>
            <person name="Bourhy P."/>
            <person name="Veyrier F.J."/>
            <person name="Picardeau M."/>
        </authorList>
    </citation>
    <scope>NUCLEOTIDE SEQUENCE [LARGE SCALE GENOMIC DNA]</scope>
    <source>
        <strain evidence="1 2">201800273</strain>
    </source>
</reference>
<name>A0A7I0HSL2_9LEPT</name>
<dbReference type="EMBL" id="RQFT01000008">
    <property type="protein sequence ID" value="TGL06475.1"/>
    <property type="molecule type" value="Genomic_DNA"/>
</dbReference>
<gene>
    <name evidence="1" type="ORF">EHQ43_08665</name>
</gene>